<name>A0AAD9WHF2_9HELO</name>
<dbReference type="InterPro" id="IPR015421">
    <property type="entry name" value="PyrdxlP-dep_Trfase_major"/>
</dbReference>
<dbReference type="Gene3D" id="3.40.640.10">
    <property type="entry name" value="Type I PLP-dependent aspartate aminotransferase-like (Major domain)"/>
    <property type="match status" value="1"/>
</dbReference>
<protein>
    <recommendedName>
        <fullName evidence="1">Aminotransferase class V domain-containing protein</fullName>
    </recommendedName>
</protein>
<dbReference type="InterPro" id="IPR015424">
    <property type="entry name" value="PyrdxlP-dep_Trfase"/>
</dbReference>
<dbReference type="Gene3D" id="3.90.1150.10">
    <property type="entry name" value="Aspartate Aminotransferase, domain 1"/>
    <property type="match status" value="1"/>
</dbReference>
<proteinExistence type="predicted"/>
<dbReference type="SUPFAM" id="SSF53383">
    <property type="entry name" value="PLP-dependent transferases"/>
    <property type="match status" value="1"/>
</dbReference>
<dbReference type="EMBL" id="JAUBYV010000001">
    <property type="protein sequence ID" value="KAK2629434.1"/>
    <property type="molecule type" value="Genomic_DNA"/>
</dbReference>
<evidence type="ECO:0000313" key="3">
    <source>
        <dbReference type="Proteomes" id="UP001285354"/>
    </source>
</evidence>
<keyword evidence="3" id="KW-1185">Reference proteome</keyword>
<dbReference type="AlphaFoldDB" id="A0AAD9WHF2"/>
<dbReference type="Proteomes" id="UP001285354">
    <property type="component" value="Unassembled WGS sequence"/>
</dbReference>
<comment type="caution">
    <text evidence="2">The sequence shown here is derived from an EMBL/GenBank/DDBJ whole genome shotgun (WGS) entry which is preliminary data.</text>
</comment>
<gene>
    <name evidence="2" type="ORF">QTJ16_000254</name>
</gene>
<dbReference type="Pfam" id="PF00266">
    <property type="entry name" value="Aminotran_5"/>
    <property type="match status" value="1"/>
</dbReference>
<feature type="domain" description="Aminotransferase class V" evidence="1">
    <location>
        <begin position="68"/>
        <end position="437"/>
    </location>
</feature>
<sequence length="448" mass="48624">MQGTDSPVENLSGRRGFLASYICSVSATITWLTAQVEEWVKTTIETIMSSFDIATARSKFPALQQSQVFFDNAGGSQTLGTVIDSICTYLSKTNVQLGASYTVGKKCTALYEAGYAAAAKYIGATDDSIVLGSSTTSLFRTLSFAVNFPAGSEIIISKVDHEANIASWIELAARQDLIVKWWTPKSSTNPKLEASDLQGLLSDKTVMVTCTHASNILGTIHDISAIAEAVHTIPGAMLCVDAVAYAPHRQIDVKALGVDFYSFSWYKLYGPHISILYASPLGLKTVKSLGHHFNPSVTLQDKLGLAGSCYELTASIPAVLDYFNPNPVESWAAIEKHEEHLQGTLLEYLNARSDVVVIGEKDKDTKKRVSTVAFTVKGMKSQDVVEAVVETSNGEMGIRWGTFYSVRLAKEILGLSHDGVVRVSMVHYNTIDEVKLLIGIFDQVLGKA</sequence>
<dbReference type="PANTHER" id="PTHR43586:SF21">
    <property type="entry name" value="PYRIDOXAL PHOSPHATE (PLP)-DEPENDENT ASPARTATE AMINOTRANSFERASE SUPERFAMILY"/>
    <property type="match status" value="1"/>
</dbReference>
<dbReference type="InterPro" id="IPR000192">
    <property type="entry name" value="Aminotrans_V_dom"/>
</dbReference>
<evidence type="ECO:0000259" key="1">
    <source>
        <dbReference type="Pfam" id="PF00266"/>
    </source>
</evidence>
<organism evidence="2 3">
    <name type="scientific">Diplocarpon rosae</name>
    <dbReference type="NCBI Taxonomy" id="946125"/>
    <lineage>
        <taxon>Eukaryota</taxon>
        <taxon>Fungi</taxon>
        <taxon>Dikarya</taxon>
        <taxon>Ascomycota</taxon>
        <taxon>Pezizomycotina</taxon>
        <taxon>Leotiomycetes</taxon>
        <taxon>Helotiales</taxon>
        <taxon>Drepanopezizaceae</taxon>
        <taxon>Diplocarpon</taxon>
    </lineage>
</organism>
<reference evidence="2" key="1">
    <citation type="submission" date="2023-06" db="EMBL/GenBank/DDBJ databases">
        <title>Draft genome of Marssonina rosae.</title>
        <authorList>
            <person name="Cheng Q."/>
        </authorList>
    </citation>
    <scope>NUCLEOTIDE SEQUENCE</scope>
    <source>
        <strain evidence="2">R4</strain>
    </source>
</reference>
<dbReference type="InterPro" id="IPR015422">
    <property type="entry name" value="PyrdxlP-dep_Trfase_small"/>
</dbReference>
<dbReference type="PANTHER" id="PTHR43586">
    <property type="entry name" value="CYSTEINE DESULFURASE"/>
    <property type="match status" value="1"/>
</dbReference>
<accession>A0AAD9WHF2</accession>
<evidence type="ECO:0000313" key="2">
    <source>
        <dbReference type="EMBL" id="KAK2629434.1"/>
    </source>
</evidence>